<dbReference type="Pfam" id="PF01370">
    <property type="entry name" value="Epimerase"/>
    <property type="match status" value="1"/>
</dbReference>
<organism evidence="3">
    <name type="scientific">marine sediment metagenome</name>
    <dbReference type="NCBI Taxonomy" id="412755"/>
    <lineage>
        <taxon>unclassified sequences</taxon>
        <taxon>metagenomes</taxon>
        <taxon>ecological metagenomes</taxon>
    </lineage>
</organism>
<dbReference type="InterPro" id="IPR036291">
    <property type="entry name" value="NAD(P)-bd_dom_sf"/>
</dbReference>
<dbReference type="SUPFAM" id="SSF51735">
    <property type="entry name" value="NAD(P)-binding Rossmann-fold domains"/>
    <property type="match status" value="1"/>
</dbReference>
<feature type="non-terminal residue" evidence="3">
    <location>
        <position position="275"/>
    </location>
</feature>
<proteinExistence type="inferred from homology"/>
<gene>
    <name evidence="3" type="ORF">S03H2_39219</name>
</gene>
<evidence type="ECO:0000259" key="2">
    <source>
        <dbReference type="Pfam" id="PF01370"/>
    </source>
</evidence>
<comment type="similarity">
    <text evidence="1">Belongs to the NAD(P)-dependent epimerase/dehydratase family.</text>
</comment>
<dbReference type="InterPro" id="IPR001509">
    <property type="entry name" value="Epimerase_deHydtase"/>
</dbReference>
<dbReference type="Gene3D" id="3.90.25.10">
    <property type="entry name" value="UDP-galactose 4-epimerase, domain 1"/>
    <property type="match status" value="1"/>
</dbReference>
<name>X1HRU3_9ZZZZ</name>
<evidence type="ECO:0000313" key="3">
    <source>
        <dbReference type="EMBL" id="GAH47978.1"/>
    </source>
</evidence>
<comment type="caution">
    <text evidence="3">The sequence shown here is derived from an EMBL/GenBank/DDBJ whole genome shotgun (WGS) entry which is preliminary data.</text>
</comment>
<dbReference type="Gene3D" id="3.40.50.720">
    <property type="entry name" value="NAD(P)-binding Rossmann-like Domain"/>
    <property type="match status" value="1"/>
</dbReference>
<evidence type="ECO:0000256" key="1">
    <source>
        <dbReference type="ARBA" id="ARBA00007637"/>
    </source>
</evidence>
<reference evidence="3" key="1">
    <citation type="journal article" date="2014" name="Front. Microbiol.">
        <title>High frequency of phylogenetically diverse reductive dehalogenase-homologous genes in deep subseafloor sedimentary metagenomes.</title>
        <authorList>
            <person name="Kawai M."/>
            <person name="Futagami T."/>
            <person name="Toyoda A."/>
            <person name="Takaki Y."/>
            <person name="Nishi S."/>
            <person name="Hori S."/>
            <person name="Arai W."/>
            <person name="Tsubouchi T."/>
            <person name="Morono Y."/>
            <person name="Uchiyama I."/>
            <person name="Ito T."/>
            <person name="Fujiyama A."/>
            <person name="Inagaki F."/>
            <person name="Takami H."/>
        </authorList>
    </citation>
    <scope>NUCLEOTIDE SEQUENCE</scope>
    <source>
        <strain evidence="3">Expedition CK06-06</strain>
    </source>
</reference>
<sequence>DVSKPDIVFHLGAQSYVPRSFINPVETMETNVSGTQNLLEAVRIKGLDPKIVYAGSSEEYGLVIWSKRQYQQVKDKYKVLFPEPEKIPETPVNETNPLRPMSPYAVSKVACDYLMRNYYSSYGMKTIVSRGFNTEGAGRGSMFVTSEIIKQVMMLKLNERNKIEIGNVNVFRDWSHVLDIVKGYCIIAEKGKYGEVYNQGSSRTNSVLGYILLALENAGWRIEKIESVKGDKVVNNPTEKINSEIFGVEFERTKLDQLLLENELEYFLEDKGLIV</sequence>
<protein>
    <recommendedName>
        <fullName evidence="2">NAD-dependent epimerase/dehydratase domain-containing protein</fullName>
    </recommendedName>
</protein>
<feature type="domain" description="NAD-dependent epimerase/dehydratase" evidence="2">
    <location>
        <begin position="4"/>
        <end position="198"/>
    </location>
</feature>
<feature type="non-terminal residue" evidence="3">
    <location>
        <position position="1"/>
    </location>
</feature>
<dbReference type="PANTHER" id="PTHR43000">
    <property type="entry name" value="DTDP-D-GLUCOSE 4,6-DEHYDRATASE-RELATED"/>
    <property type="match status" value="1"/>
</dbReference>
<accession>X1HRU3</accession>
<dbReference type="AlphaFoldDB" id="X1HRU3"/>
<dbReference type="EMBL" id="BARU01024228">
    <property type="protein sequence ID" value="GAH47978.1"/>
    <property type="molecule type" value="Genomic_DNA"/>
</dbReference>